<name>A0ABW8YI75_9SPHN</name>
<dbReference type="EMBL" id="JBELQC010000001">
    <property type="protein sequence ID" value="MFL9839357.1"/>
    <property type="molecule type" value="Genomic_DNA"/>
</dbReference>
<dbReference type="PANTHER" id="PTHR48079:SF6">
    <property type="entry name" value="NAD(P)-BINDING DOMAIN-CONTAINING PROTEIN-RELATED"/>
    <property type="match status" value="1"/>
</dbReference>
<dbReference type="InterPro" id="IPR016040">
    <property type="entry name" value="NAD(P)-bd_dom"/>
</dbReference>
<evidence type="ECO:0000313" key="3">
    <source>
        <dbReference type="Proteomes" id="UP001629244"/>
    </source>
</evidence>
<dbReference type="SUPFAM" id="SSF51735">
    <property type="entry name" value="NAD(P)-binding Rossmann-fold domains"/>
    <property type="match status" value="1"/>
</dbReference>
<dbReference type="Proteomes" id="UP001629244">
    <property type="component" value="Unassembled WGS sequence"/>
</dbReference>
<dbReference type="PANTHER" id="PTHR48079">
    <property type="entry name" value="PROTEIN YEEZ"/>
    <property type="match status" value="1"/>
</dbReference>
<dbReference type="RefSeq" id="WP_408076341.1">
    <property type="nucleotide sequence ID" value="NZ_JBELQC010000001.1"/>
</dbReference>
<feature type="domain" description="NAD(P)-binding" evidence="1">
    <location>
        <begin position="9"/>
        <end position="152"/>
    </location>
</feature>
<dbReference type="InterPro" id="IPR051783">
    <property type="entry name" value="NAD(P)-dependent_oxidoreduct"/>
</dbReference>
<accession>A0ABW8YI75</accession>
<comment type="caution">
    <text evidence="2">The sequence shown here is derived from an EMBL/GenBank/DDBJ whole genome shotgun (WGS) entry which is preliminary data.</text>
</comment>
<gene>
    <name evidence="2" type="ORF">ABS767_00155</name>
</gene>
<protein>
    <submittedName>
        <fullName evidence="2">NAD(P)H-binding protein</fullName>
    </submittedName>
</protein>
<keyword evidence="3" id="KW-1185">Reference proteome</keyword>
<dbReference type="Gene3D" id="3.40.50.720">
    <property type="entry name" value="NAD(P)-binding Rossmann-like Domain"/>
    <property type="match status" value="1"/>
</dbReference>
<reference evidence="2 3" key="1">
    <citation type="submission" date="2024-06" db="EMBL/GenBank/DDBJ databases">
        <authorList>
            <person name="Kaempfer P."/>
            <person name="Viver T."/>
        </authorList>
    </citation>
    <scope>NUCLEOTIDE SEQUENCE [LARGE SCALE GENOMIC DNA]</scope>
    <source>
        <strain evidence="2 3">ST-64</strain>
    </source>
</reference>
<dbReference type="Pfam" id="PF13460">
    <property type="entry name" value="NAD_binding_10"/>
    <property type="match status" value="1"/>
</dbReference>
<organism evidence="2 3">
    <name type="scientific">Sphingomonas plantiphila</name>
    <dbReference type="NCBI Taxonomy" id="3163295"/>
    <lineage>
        <taxon>Bacteria</taxon>
        <taxon>Pseudomonadati</taxon>
        <taxon>Pseudomonadota</taxon>
        <taxon>Alphaproteobacteria</taxon>
        <taxon>Sphingomonadales</taxon>
        <taxon>Sphingomonadaceae</taxon>
        <taxon>Sphingomonas</taxon>
    </lineage>
</organism>
<dbReference type="InterPro" id="IPR036291">
    <property type="entry name" value="NAD(P)-bd_dom_sf"/>
</dbReference>
<evidence type="ECO:0000313" key="2">
    <source>
        <dbReference type="EMBL" id="MFL9839357.1"/>
    </source>
</evidence>
<evidence type="ECO:0000259" key="1">
    <source>
        <dbReference type="Pfam" id="PF13460"/>
    </source>
</evidence>
<sequence>MSLTLALTGATGFVGKATVDHALARGHHVRALTRRDQPAREGVSWIAGSLDSEDALARLASGADAVIHIAGVVNAPTPAGFINGNVHGTARMTAAAASMGVRRFVHVSSLSAREPQLSNYGRSKERAEDAVRKSGLDWTMIRPPGVYGPGDTEMRDLFRMAKLGFVVLPPAGRISLIHVQDLARLLVAMAERDTGRHIYACDDGVDGGYSHAEFARLIGDAVGRRPLALHVPRSLLWLAGRADRLLRDANAKLTPDRAAYLSHPDWTCNPAERPPETLWAPRIATPDGLRQTADWYRAQGLF</sequence>
<proteinExistence type="predicted"/>